<dbReference type="Pfam" id="PF12697">
    <property type="entry name" value="Abhydrolase_6"/>
    <property type="match status" value="1"/>
</dbReference>
<evidence type="ECO:0000313" key="2">
    <source>
        <dbReference type="EMBL" id="TCO78867.1"/>
    </source>
</evidence>
<proteinExistence type="predicted"/>
<feature type="domain" description="AB hydrolase-1" evidence="1">
    <location>
        <begin position="34"/>
        <end position="251"/>
    </location>
</feature>
<dbReference type="Proteomes" id="UP000295765">
    <property type="component" value="Unassembled WGS sequence"/>
</dbReference>
<evidence type="ECO:0000259" key="1">
    <source>
        <dbReference type="Pfam" id="PF12697"/>
    </source>
</evidence>
<dbReference type="InterPro" id="IPR029058">
    <property type="entry name" value="AB_hydrolase_fold"/>
</dbReference>
<dbReference type="InterPro" id="IPR000073">
    <property type="entry name" value="AB_hydrolase_1"/>
</dbReference>
<dbReference type="GO" id="GO:0016020">
    <property type="term" value="C:membrane"/>
    <property type="evidence" value="ECO:0007669"/>
    <property type="project" value="TreeGrafter"/>
</dbReference>
<sequence length="271" mass="28878">MTSVIRDTFELRAAGRRLVAERLLPPRAAPGPVLVFLHEGLGSIAQWRDVPAALCTAAGLPGLVYERWGFGGSEALDAPRTPRYLHDEALVSLPEVLRGAGVDDYVLVGHSDGGSIALLHASSRPAGLRGIVTEAAHVFVEELTLSGIRAAVQLWQQGDLAARLARYHGDKTAATFAGWAATWLSADFRAWNIEAELRAIRCPVFALQGRDDEYGTPAQIAAIARGVAGRVDTWLVPACAHVPHLQARRVVLRAIAAFVTGLRGGADGHAP</sequence>
<dbReference type="EMBL" id="SLWY01000022">
    <property type="protein sequence ID" value="TCO78867.1"/>
    <property type="molecule type" value="Genomic_DNA"/>
</dbReference>
<dbReference type="SUPFAM" id="SSF53474">
    <property type="entry name" value="alpha/beta-Hydrolases"/>
    <property type="match status" value="1"/>
</dbReference>
<dbReference type="RefSeq" id="WP_132545060.1">
    <property type="nucleotide sequence ID" value="NZ_SLWY01000022.1"/>
</dbReference>
<name>A0A4R2L114_9GAMM</name>
<keyword evidence="3" id="KW-1185">Reference proteome</keyword>
<comment type="caution">
    <text evidence="2">The sequence shown here is derived from an EMBL/GenBank/DDBJ whole genome shotgun (WGS) entry which is preliminary data.</text>
</comment>
<reference evidence="2 3" key="1">
    <citation type="submission" date="2019-03" db="EMBL/GenBank/DDBJ databases">
        <title>Genomic Encyclopedia of Type Strains, Phase IV (KMG-IV): sequencing the most valuable type-strain genomes for metagenomic binning, comparative biology and taxonomic classification.</title>
        <authorList>
            <person name="Goeker M."/>
        </authorList>
    </citation>
    <scope>NUCLEOTIDE SEQUENCE [LARGE SCALE GENOMIC DNA]</scope>
    <source>
        <strain evidence="2 3">DSM 25287</strain>
    </source>
</reference>
<organism evidence="2 3">
    <name type="scientific">Plasticicumulans lactativorans</name>
    <dbReference type="NCBI Taxonomy" id="1133106"/>
    <lineage>
        <taxon>Bacteria</taxon>
        <taxon>Pseudomonadati</taxon>
        <taxon>Pseudomonadota</taxon>
        <taxon>Gammaproteobacteria</taxon>
        <taxon>Candidatus Competibacteraceae</taxon>
        <taxon>Plasticicumulans</taxon>
    </lineage>
</organism>
<dbReference type="AlphaFoldDB" id="A0A4R2L114"/>
<dbReference type="OrthoDB" id="9779853at2"/>
<dbReference type="Gene3D" id="3.40.50.1820">
    <property type="entry name" value="alpha/beta hydrolase"/>
    <property type="match status" value="1"/>
</dbReference>
<accession>A0A4R2L114</accession>
<gene>
    <name evidence="2" type="ORF">EV699_12235</name>
</gene>
<dbReference type="PANTHER" id="PTHR43798">
    <property type="entry name" value="MONOACYLGLYCEROL LIPASE"/>
    <property type="match status" value="1"/>
</dbReference>
<protein>
    <submittedName>
        <fullName evidence="2">Pimeloyl-ACP methyl ester carboxylesterase</fullName>
    </submittedName>
</protein>
<dbReference type="InterPro" id="IPR050266">
    <property type="entry name" value="AB_hydrolase_sf"/>
</dbReference>
<dbReference type="PANTHER" id="PTHR43798:SF33">
    <property type="entry name" value="HYDROLASE, PUTATIVE (AFU_ORTHOLOGUE AFUA_2G14860)-RELATED"/>
    <property type="match status" value="1"/>
</dbReference>
<evidence type="ECO:0000313" key="3">
    <source>
        <dbReference type="Proteomes" id="UP000295765"/>
    </source>
</evidence>